<evidence type="ECO:0000313" key="3">
    <source>
        <dbReference type="Proteomes" id="UP000242381"/>
    </source>
</evidence>
<feature type="region of interest" description="Disordered" evidence="1">
    <location>
        <begin position="1"/>
        <end position="28"/>
    </location>
</feature>
<dbReference type="AlphaFoldDB" id="A0A0A1P347"/>
<proteinExistence type="predicted"/>
<accession>A0A0A1P347</accession>
<evidence type="ECO:0000256" key="1">
    <source>
        <dbReference type="SAM" id="MobiDB-lite"/>
    </source>
</evidence>
<organism evidence="2 3">
    <name type="scientific">Rhizopus microsporus</name>
    <dbReference type="NCBI Taxonomy" id="58291"/>
    <lineage>
        <taxon>Eukaryota</taxon>
        <taxon>Fungi</taxon>
        <taxon>Fungi incertae sedis</taxon>
        <taxon>Mucoromycota</taxon>
        <taxon>Mucoromycotina</taxon>
        <taxon>Mucoromycetes</taxon>
        <taxon>Mucorales</taxon>
        <taxon>Mucorineae</taxon>
        <taxon>Rhizopodaceae</taxon>
        <taxon>Rhizopus</taxon>
    </lineage>
</organism>
<protein>
    <submittedName>
        <fullName evidence="2">Uncharacterized protein</fullName>
    </submittedName>
</protein>
<gene>
    <name evidence="2" type="ORF">BCV71DRAFT_268150</name>
</gene>
<evidence type="ECO:0000313" key="2">
    <source>
        <dbReference type="EMBL" id="ORE13659.1"/>
    </source>
</evidence>
<dbReference type="Proteomes" id="UP000242381">
    <property type="component" value="Unassembled WGS sequence"/>
</dbReference>
<reference evidence="2 3" key="1">
    <citation type="journal article" date="2016" name="Proc. Natl. Acad. Sci. U.S.A.">
        <title>Lipid metabolic changes in an early divergent fungus govern the establishment of a mutualistic symbiosis with endobacteria.</title>
        <authorList>
            <person name="Lastovetsky O.A."/>
            <person name="Gaspar M.L."/>
            <person name="Mondo S.J."/>
            <person name="LaButti K.M."/>
            <person name="Sandor L."/>
            <person name="Grigoriev I.V."/>
            <person name="Henry S.A."/>
            <person name="Pawlowska T.E."/>
        </authorList>
    </citation>
    <scope>NUCLEOTIDE SEQUENCE [LARGE SCALE GENOMIC DNA]</scope>
    <source>
        <strain evidence="2 3">ATCC 11559</strain>
    </source>
</reference>
<name>A0A0A1P347_RHIZD</name>
<dbReference type="EMBL" id="KV921520">
    <property type="protein sequence ID" value="ORE13659.1"/>
    <property type="molecule type" value="Genomic_DNA"/>
</dbReference>
<feature type="compositionally biased region" description="Low complexity" evidence="1">
    <location>
        <begin position="10"/>
        <end position="21"/>
    </location>
</feature>
<sequence length="153" mass="17248">MAKIGEKSRNASAARQNQNQALATTERRANRTMGHRIDVIYKYKGFKLGCIEIGNDSITRTDNRYMNDGMIKLPKCLGDMFYILANEHPERINNLVTYNLIIINMNVELAILNNPTGSTSRLNRPPRYKPSFSVVFFATETPVVLGLSGHSKN</sequence>